<dbReference type="InterPro" id="IPR002701">
    <property type="entry name" value="CM_II_prokaryot"/>
</dbReference>
<evidence type="ECO:0000313" key="4">
    <source>
        <dbReference type="EMBL" id="KHE42928.1"/>
    </source>
</evidence>
<dbReference type="Proteomes" id="UP000030889">
    <property type="component" value="Unassembled WGS sequence"/>
</dbReference>
<keyword evidence="5" id="KW-1185">Reference proteome</keyword>
<dbReference type="Gene3D" id="1.20.59.10">
    <property type="entry name" value="Chorismate mutase"/>
    <property type="match status" value="1"/>
</dbReference>
<keyword evidence="2" id="KW-0808">Transferase</keyword>
<reference evidence="4 5" key="1">
    <citation type="submission" date="2014-09" db="EMBL/GenBank/DDBJ databases">
        <title>Alistipes sp. 627, sp. nov., a novel member of the family Rikenellaceae isolated from human faeces.</title>
        <authorList>
            <person name="Shkoporov A.N."/>
            <person name="Chaplin A.V."/>
            <person name="Motuzova O.V."/>
            <person name="Kafarskaia L.I."/>
            <person name="Khokhlova E.V."/>
            <person name="Efimov B.A."/>
        </authorList>
    </citation>
    <scope>NUCLEOTIDE SEQUENCE [LARGE SCALE GENOMIC DNA]</scope>
    <source>
        <strain evidence="4 5">627</strain>
    </source>
</reference>
<dbReference type="InterPro" id="IPR036263">
    <property type="entry name" value="Chorismate_II_sf"/>
</dbReference>
<dbReference type="PANTHER" id="PTHR43018:SF1">
    <property type="entry name" value="PROTEIN AROA(G)"/>
    <property type="match status" value="1"/>
</dbReference>
<evidence type="ECO:0000313" key="5">
    <source>
        <dbReference type="Proteomes" id="UP000030889"/>
    </source>
</evidence>
<dbReference type="EMBL" id="JRGF01000001">
    <property type="protein sequence ID" value="KHE42928.1"/>
    <property type="molecule type" value="Genomic_DNA"/>
</dbReference>
<dbReference type="InterPro" id="IPR006218">
    <property type="entry name" value="DAHP1/KDSA"/>
</dbReference>
<dbReference type="InterPro" id="IPR013785">
    <property type="entry name" value="Aldolase_TIM"/>
</dbReference>
<dbReference type="PANTHER" id="PTHR43018">
    <property type="entry name" value="PHOSPHO-2-DEHYDRO-3-DEOXYHEPTONATE ALDOLASE"/>
    <property type="match status" value="1"/>
</dbReference>
<dbReference type="Pfam" id="PF01817">
    <property type="entry name" value="CM_2"/>
    <property type="match status" value="1"/>
</dbReference>
<dbReference type="EC" id="5.4.99.5" evidence="1"/>
<dbReference type="SUPFAM" id="SSF51569">
    <property type="entry name" value="Aldolase"/>
    <property type="match status" value="1"/>
</dbReference>
<dbReference type="Pfam" id="PF00793">
    <property type="entry name" value="DAHP_synth_1"/>
    <property type="match status" value="1"/>
</dbReference>
<name>A0ABR4YM29_9BACT</name>
<dbReference type="InterPro" id="IPR036979">
    <property type="entry name" value="CM_dom_sf"/>
</dbReference>
<evidence type="ECO:0000256" key="2">
    <source>
        <dbReference type="ARBA" id="ARBA00022679"/>
    </source>
</evidence>
<comment type="caution">
    <text evidence="4">The sequence shown here is derived from an EMBL/GenBank/DDBJ whole genome shotgun (WGS) entry which is preliminary data.</text>
</comment>
<sequence length="355" mass="39163">MVMAAEGARRPVIIAGPCSVESREQTLATYRGLAACGCVNMIRGGVWKPRTYPSCFQGVGEVGLEWLAEAKAETGLPFGVEVANSRHVEAALGAGADMVWIGARTTGNPFSVQEVADALRGTEVLVLVKNAQMPDTGLWTGAVERMLAAGVGPERLVLVHRGFAQTSGNEYRNPPVWHVALEMRRRFPELKMLCDPSHICGRREGLAATAQKAADLSYDGLFMESHVRPDEALSDAAQQVTPEQLGELLAGIRWRRETVDVPQFEADMERLRLEIDQIDAQLFALLSRRMGIAEDIGRIKRENDVIILQRRRWDEIVDNMVARAGELGLSPEFIRTILDAIHMESIARQNVVMNP</sequence>
<dbReference type="InterPro" id="IPR052899">
    <property type="entry name" value="Class-I_DAHP_synthase"/>
</dbReference>
<gene>
    <name evidence="4" type="ORF">LG35_00145</name>
</gene>
<evidence type="ECO:0000259" key="3">
    <source>
        <dbReference type="PROSITE" id="PS51168"/>
    </source>
</evidence>
<protein>
    <recommendedName>
        <fullName evidence="1">chorismate mutase</fullName>
        <ecNumber evidence="1">5.4.99.5</ecNumber>
    </recommendedName>
</protein>
<organism evidence="4 5">
    <name type="scientific">Alistipes inops</name>
    <dbReference type="NCBI Taxonomy" id="1501391"/>
    <lineage>
        <taxon>Bacteria</taxon>
        <taxon>Pseudomonadati</taxon>
        <taxon>Bacteroidota</taxon>
        <taxon>Bacteroidia</taxon>
        <taxon>Bacteroidales</taxon>
        <taxon>Rikenellaceae</taxon>
        <taxon>Alistipes</taxon>
    </lineage>
</organism>
<dbReference type="SMART" id="SM00830">
    <property type="entry name" value="CM_2"/>
    <property type="match status" value="1"/>
</dbReference>
<proteinExistence type="predicted"/>
<accession>A0ABR4YM29</accession>
<dbReference type="SUPFAM" id="SSF48600">
    <property type="entry name" value="Chorismate mutase II"/>
    <property type="match status" value="1"/>
</dbReference>
<dbReference type="PROSITE" id="PS51168">
    <property type="entry name" value="CHORISMATE_MUT_2"/>
    <property type="match status" value="1"/>
</dbReference>
<feature type="domain" description="Chorismate mutase" evidence="3">
    <location>
        <begin position="262"/>
        <end position="353"/>
    </location>
</feature>
<evidence type="ECO:0000256" key="1">
    <source>
        <dbReference type="ARBA" id="ARBA00012404"/>
    </source>
</evidence>
<dbReference type="Gene3D" id="3.20.20.70">
    <property type="entry name" value="Aldolase class I"/>
    <property type="match status" value="1"/>
</dbReference>